<protein>
    <recommendedName>
        <fullName evidence="3">STAS/SEC14 domain-containing protein</fullName>
    </recommendedName>
</protein>
<proteinExistence type="predicted"/>
<reference evidence="1 2" key="1">
    <citation type="submission" date="2015-01" db="EMBL/GenBank/DDBJ databases">
        <title>Rufibacter sp./DG31D/ whole genome sequencing.</title>
        <authorList>
            <person name="Kim M.K."/>
            <person name="Srinivasan S."/>
            <person name="Lee J.-J."/>
        </authorList>
    </citation>
    <scope>NUCLEOTIDE SEQUENCE [LARGE SCALE GENOMIC DNA]</scope>
    <source>
        <strain evidence="1 2">DG31D</strain>
    </source>
</reference>
<accession>A0A0H4W4X0</accession>
<evidence type="ECO:0000313" key="2">
    <source>
        <dbReference type="Proteomes" id="UP000036458"/>
    </source>
</evidence>
<dbReference type="KEGG" id="ruf:TH63_07195"/>
<evidence type="ECO:0000313" key="1">
    <source>
        <dbReference type="EMBL" id="AKQ45476.1"/>
    </source>
</evidence>
<evidence type="ECO:0008006" key="3">
    <source>
        <dbReference type="Google" id="ProtNLM"/>
    </source>
</evidence>
<dbReference type="OrthoDB" id="852207at2"/>
<dbReference type="AlphaFoldDB" id="A0A0H4W4X0"/>
<name>A0A0H4W4X0_9BACT</name>
<dbReference type="PATRIC" id="fig|1379910.4.peg.1578"/>
<sequence>MVIYDNGFLKLDYETNTDILSVMMPPVDTILLPEVARSFGVIVEHVRNYDIKKLLIDARETRVDVEEEVFKPIISDFVKGLASTRIKRVARLVSPSFARELVVTKVFQDREIPIEFESFTEATPAYAWLEND</sequence>
<organism evidence="1 2">
    <name type="scientific">Rufibacter radiotolerans</name>
    <dbReference type="NCBI Taxonomy" id="1379910"/>
    <lineage>
        <taxon>Bacteria</taxon>
        <taxon>Pseudomonadati</taxon>
        <taxon>Bacteroidota</taxon>
        <taxon>Cytophagia</taxon>
        <taxon>Cytophagales</taxon>
        <taxon>Hymenobacteraceae</taxon>
        <taxon>Rufibacter</taxon>
    </lineage>
</organism>
<keyword evidence="2" id="KW-1185">Reference proteome</keyword>
<gene>
    <name evidence="1" type="ORF">TH63_07195</name>
</gene>
<dbReference type="Proteomes" id="UP000036458">
    <property type="component" value="Chromosome"/>
</dbReference>
<dbReference type="EMBL" id="CP010777">
    <property type="protein sequence ID" value="AKQ45476.1"/>
    <property type="molecule type" value="Genomic_DNA"/>
</dbReference>
<dbReference type="RefSeq" id="WP_048920354.1">
    <property type="nucleotide sequence ID" value="NZ_CP010777.1"/>
</dbReference>